<feature type="region of interest" description="Disordered" evidence="1">
    <location>
        <begin position="165"/>
        <end position="193"/>
    </location>
</feature>
<protein>
    <recommendedName>
        <fullName evidence="2">Bacterial Ig-like domain-containing protein</fullName>
    </recommendedName>
</protein>
<organism evidence="3 4">
    <name type="scientific">Providencia alcalifaciens</name>
    <dbReference type="NCBI Taxonomy" id="126385"/>
    <lineage>
        <taxon>Bacteria</taxon>
        <taxon>Pseudomonadati</taxon>
        <taxon>Pseudomonadota</taxon>
        <taxon>Gammaproteobacteria</taxon>
        <taxon>Enterobacterales</taxon>
        <taxon>Morganellaceae</taxon>
        <taxon>Providencia</taxon>
    </lineage>
</organism>
<name>A0AAW9V894_9GAMM</name>
<feature type="domain" description="Bacterial Ig-like" evidence="2">
    <location>
        <begin position="17"/>
        <end position="91"/>
    </location>
</feature>
<dbReference type="InterPro" id="IPR044016">
    <property type="entry name" value="Big_13"/>
</dbReference>
<reference evidence="3 4" key="1">
    <citation type="submission" date="2019-10" db="EMBL/GenBank/DDBJ databases">
        <title>Comparative genomic analysis of Providencia.</title>
        <authorList>
            <person name="Yuan C."/>
            <person name="Wei Y."/>
            <person name="Yin Z."/>
        </authorList>
    </citation>
    <scope>NUCLEOTIDE SEQUENCE [LARGE SCALE GENOMIC DNA]</scope>
    <source>
        <strain evidence="4">wls1934</strain>
    </source>
</reference>
<evidence type="ECO:0000259" key="2">
    <source>
        <dbReference type="Pfam" id="PF19077"/>
    </source>
</evidence>
<dbReference type="Pfam" id="PF19077">
    <property type="entry name" value="Big_13"/>
    <property type="match status" value="2"/>
</dbReference>
<evidence type="ECO:0000313" key="3">
    <source>
        <dbReference type="EMBL" id="MTC33952.1"/>
    </source>
</evidence>
<feature type="domain" description="Bacterial Ig-like" evidence="2">
    <location>
        <begin position="104"/>
        <end position="178"/>
    </location>
</feature>
<proteinExistence type="predicted"/>
<dbReference type="NCBIfam" id="NF033510">
    <property type="entry name" value="Ca_tandemer"/>
    <property type="match status" value="2"/>
</dbReference>
<dbReference type="EMBL" id="WLUB01000017">
    <property type="protein sequence ID" value="MTC33952.1"/>
    <property type="molecule type" value="Genomic_DNA"/>
</dbReference>
<gene>
    <name evidence="3" type="ORF">GKR67_04915</name>
</gene>
<accession>A0AAW9V894</accession>
<sequence length="213" mass="22929">TVDTQAPTLAEDTPLTLTNQGQPTFSGETEAGLAVMLEIDGKRYHDTADQDGKWQIQVGDVLSEGGHDYQLTVADAAGNHTEQHGSLTVDTQAPTLAEDTPLTLTNLAQPRFSGETEAGLTVTLEIEGKQYHSTADQHGKWQIQVGDVLSEGDHDYQLTVADAAGNHTEQRGSLTVDTQKTPSGVNQPPAKDNVMDAIPLDMVSMPEEQDNYF</sequence>
<evidence type="ECO:0000313" key="4">
    <source>
        <dbReference type="Proteomes" id="UP000449944"/>
    </source>
</evidence>
<dbReference type="InterPro" id="IPR013783">
    <property type="entry name" value="Ig-like_fold"/>
</dbReference>
<feature type="compositionally biased region" description="Polar residues" evidence="1">
    <location>
        <begin position="171"/>
        <end position="186"/>
    </location>
</feature>
<dbReference type="AlphaFoldDB" id="A0AAW9V894"/>
<dbReference type="Gene3D" id="2.60.40.10">
    <property type="entry name" value="Immunoglobulins"/>
    <property type="match status" value="2"/>
</dbReference>
<dbReference type="Proteomes" id="UP000449944">
    <property type="component" value="Unassembled WGS sequence"/>
</dbReference>
<feature type="non-terminal residue" evidence="3">
    <location>
        <position position="1"/>
    </location>
</feature>
<comment type="caution">
    <text evidence="3">The sequence shown here is derived from an EMBL/GenBank/DDBJ whole genome shotgun (WGS) entry which is preliminary data.</text>
</comment>
<evidence type="ECO:0000256" key="1">
    <source>
        <dbReference type="SAM" id="MobiDB-lite"/>
    </source>
</evidence>